<dbReference type="RefSeq" id="XP_066066860.1">
    <property type="nucleotide sequence ID" value="XM_066210763.1"/>
</dbReference>
<sequence>MASSSGRIPQGEVIMDFLDGGSYIQGKLRDAVMELESRKSAKEEGQKAAKAIEALEVSKQGANVKVEDVDFISSQTGLCRQESEKILVAEKGDLMKALLKAVQPKPRAKSIDGAAL</sequence>
<reference evidence="1" key="2">
    <citation type="journal article" date="2022" name="Elife">
        <title>Obligate sexual reproduction of a homothallic fungus closely related to the Cryptococcus pathogenic species complex.</title>
        <authorList>
            <person name="Passer A.R."/>
            <person name="Clancey S.A."/>
            <person name="Shea T."/>
            <person name="David-Palma M."/>
            <person name="Averette A.F."/>
            <person name="Boekhout T."/>
            <person name="Porcel B.M."/>
            <person name="Nowrousian M."/>
            <person name="Cuomo C.A."/>
            <person name="Sun S."/>
            <person name="Heitman J."/>
            <person name="Coelho M.A."/>
        </authorList>
    </citation>
    <scope>NUCLEOTIDE SEQUENCE</scope>
    <source>
        <strain evidence="1">CBS 7841</strain>
    </source>
</reference>
<dbReference type="Gene3D" id="1.10.8.10">
    <property type="entry name" value="DNA helicase RuvA subunit, C-terminal domain"/>
    <property type="match status" value="1"/>
</dbReference>
<organism evidence="1 2">
    <name type="scientific">Cryptococcus depauperatus CBS 7841</name>
    <dbReference type="NCBI Taxonomy" id="1295531"/>
    <lineage>
        <taxon>Eukaryota</taxon>
        <taxon>Fungi</taxon>
        <taxon>Dikarya</taxon>
        <taxon>Basidiomycota</taxon>
        <taxon>Agaricomycotina</taxon>
        <taxon>Tremellomycetes</taxon>
        <taxon>Tremellales</taxon>
        <taxon>Cryptococcaceae</taxon>
        <taxon>Cryptococcus</taxon>
    </lineage>
</organism>
<dbReference type="VEuPathDB" id="FungiDB:L203_04319"/>
<evidence type="ECO:0000313" key="2">
    <source>
        <dbReference type="Proteomes" id="UP000094043"/>
    </source>
</evidence>
<dbReference type="Proteomes" id="UP000094043">
    <property type="component" value="Chromosome 2"/>
</dbReference>
<name>A0A1E3IEM3_9TREE</name>
<reference evidence="1" key="3">
    <citation type="submission" date="2024-01" db="EMBL/GenBank/DDBJ databases">
        <authorList>
            <person name="Coelho M.A."/>
            <person name="David-Palma M."/>
            <person name="Shea T."/>
            <person name="Sun S."/>
            <person name="Cuomo C.A."/>
            <person name="Heitman J."/>
        </authorList>
    </citation>
    <scope>NUCLEOTIDE SEQUENCE</scope>
    <source>
        <strain evidence="1">CBS 7841</strain>
    </source>
</reference>
<evidence type="ECO:0000313" key="1">
    <source>
        <dbReference type="EMBL" id="WVN86160.1"/>
    </source>
</evidence>
<accession>A0A1E3IEM3</accession>
<dbReference type="GeneID" id="91085534"/>
<dbReference type="OrthoDB" id="285219at2759"/>
<proteinExistence type="predicted"/>
<dbReference type="EMBL" id="CP143785">
    <property type="protein sequence ID" value="WVN86160.1"/>
    <property type="molecule type" value="Genomic_DNA"/>
</dbReference>
<reference evidence="1" key="1">
    <citation type="submission" date="2016-06" db="EMBL/GenBank/DDBJ databases">
        <authorList>
            <person name="Cuomo C."/>
            <person name="Litvintseva A."/>
            <person name="Heitman J."/>
            <person name="Chen Y."/>
            <person name="Sun S."/>
            <person name="Springer D."/>
            <person name="Dromer F."/>
            <person name="Young S."/>
            <person name="Zeng Q."/>
            <person name="Chapman S."/>
            <person name="Gujja S."/>
            <person name="Saif S."/>
            <person name="Birren B."/>
        </authorList>
    </citation>
    <scope>NUCLEOTIDE SEQUENCE</scope>
    <source>
        <strain evidence="1">CBS 7841</strain>
    </source>
</reference>
<dbReference type="KEGG" id="cdep:91085534"/>
<keyword evidence="2" id="KW-1185">Reference proteome</keyword>
<dbReference type="AlphaFoldDB" id="A0A1E3IEM3"/>
<protein>
    <submittedName>
        <fullName evidence="1">Uncharacterized protein</fullName>
    </submittedName>
</protein>
<gene>
    <name evidence="1" type="ORF">L203_101321</name>
</gene>